<dbReference type="Proteomes" id="UP000006057">
    <property type="component" value="Plasmid pMYCCH.01"/>
</dbReference>
<proteinExistence type="predicted"/>
<accession>I4BRY4</accession>
<organism evidence="2 3">
    <name type="scientific">Mycolicibacterium chubuense (strain NBB4)</name>
    <name type="common">Mycobacterium chubuense</name>
    <dbReference type="NCBI Taxonomy" id="710421"/>
    <lineage>
        <taxon>Bacteria</taxon>
        <taxon>Bacillati</taxon>
        <taxon>Actinomycetota</taxon>
        <taxon>Actinomycetes</taxon>
        <taxon>Mycobacteriales</taxon>
        <taxon>Mycobacteriaceae</taxon>
        <taxon>Mycolicibacterium</taxon>
    </lineage>
</organism>
<geneLocation type="plasmid" evidence="2 3">
    <name>pMYCCH.01</name>
</geneLocation>
<dbReference type="HOGENOM" id="CLU_1584661_0_0_11"/>
<dbReference type="PATRIC" id="fig|710421.3.peg.5352"/>
<keyword evidence="2" id="KW-0614">Plasmid</keyword>
<keyword evidence="3" id="KW-1185">Reference proteome</keyword>
<evidence type="ECO:0000313" key="2">
    <source>
        <dbReference type="EMBL" id="AFM20041.1"/>
    </source>
</evidence>
<reference evidence="2 3" key="1">
    <citation type="submission" date="2012-06" db="EMBL/GenBank/DDBJ databases">
        <title>Complete sequence of plasmid 1 of Mycobacterium chubuense NBB4.</title>
        <authorList>
            <consortium name="US DOE Joint Genome Institute"/>
            <person name="Lucas S."/>
            <person name="Han J."/>
            <person name="Lapidus A."/>
            <person name="Cheng J.-F."/>
            <person name="Goodwin L."/>
            <person name="Pitluck S."/>
            <person name="Peters L."/>
            <person name="Mikhailova N."/>
            <person name="Teshima H."/>
            <person name="Detter J.C."/>
            <person name="Han C."/>
            <person name="Tapia R."/>
            <person name="Land M."/>
            <person name="Hauser L."/>
            <person name="Kyrpides N."/>
            <person name="Ivanova N."/>
            <person name="Pagani I."/>
            <person name="Mattes T."/>
            <person name="Holmes A."/>
            <person name="Rutledge P."/>
            <person name="Paulsen I."/>
            <person name="Coleman N."/>
            <person name="Woyke T."/>
        </authorList>
    </citation>
    <scope>NUCLEOTIDE SEQUENCE [LARGE SCALE GENOMIC DNA]</scope>
    <source>
        <strain evidence="2 3">NBB4</strain>
        <plasmid evidence="2 3">pMYCCH.01</plasmid>
    </source>
</reference>
<protein>
    <submittedName>
        <fullName evidence="2">Uncharacterized protein</fullName>
    </submittedName>
</protein>
<dbReference type="RefSeq" id="WP_014805335.1">
    <property type="nucleotide sequence ID" value="NC_018022.1"/>
</dbReference>
<dbReference type="EMBL" id="CP003054">
    <property type="protein sequence ID" value="AFM20041.1"/>
    <property type="molecule type" value="Genomic_DNA"/>
</dbReference>
<evidence type="ECO:0000256" key="1">
    <source>
        <dbReference type="SAM" id="MobiDB-lite"/>
    </source>
</evidence>
<name>I4BRY4_MYCCN</name>
<dbReference type="KEGG" id="mcb:Mycch_5364"/>
<dbReference type="OrthoDB" id="4640481at2"/>
<evidence type="ECO:0000313" key="3">
    <source>
        <dbReference type="Proteomes" id="UP000006057"/>
    </source>
</evidence>
<gene>
    <name evidence="2" type="ordered locus">Mycch_5364</name>
</gene>
<feature type="region of interest" description="Disordered" evidence="1">
    <location>
        <begin position="147"/>
        <end position="168"/>
    </location>
</feature>
<dbReference type="AlphaFoldDB" id="I4BRY4"/>
<sequence>MSGAVGSPWPNGAYGEVVSPSGRRAYLAGQAAALARRTQRWATDLASREGSPVESERGHIIGRKGTASWFLIADSFERYLKTTGNWPPRTSEPSQDLEQLLLLQGADLEASRRREQHLQATIDRLLHDRDELLATIESLSQVVAALSRTAKAPPPPPEHGVLPDVSSQ</sequence>